<proteinExistence type="inferred from homology"/>
<evidence type="ECO:0000313" key="11">
    <source>
        <dbReference type="EMBL" id="RLG69550.1"/>
    </source>
</evidence>
<evidence type="ECO:0000256" key="1">
    <source>
        <dbReference type="ARBA" id="ARBA00003323"/>
    </source>
</evidence>
<comment type="similarity">
    <text evidence="2 9">Belongs to the eIF-2-beta/eIF-5 family.</text>
</comment>
<dbReference type="InterPro" id="IPR016189">
    <property type="entry name" value="Transl_init_fac_IF2/IF5_N"/>
</dbReference>
<reference evidence="11 12" key="1">
    <citation type="submission" date="2018-06" db="EMBL/GenBank/DDBJ databases">
        <title>Extensive metabolic versatility and redundancy in microbially diverse, dynamic hydrothermal sediments.</title>
        <authorList>
            <person name="Dombrowski N."/>
            <person name="Teske A."/>
            <person name="Baker B.J."/>
        </authorList>
    </citation>
    <scope>NUCLEOTIDE SEQUENCE [LARGE SCALE GENOMIC DNA]</scope>
    <source>
        <strain evidence="11">B9_G13</strain>
    </source>
</reference>
<feature type="domain" description="Translation initiation factor IF2/IF5" evidence="10">
    <location>
        <begin position="21"/>
        <end position="128"/>
    </location>
</feature>
<comment type="caution">
    <text evidence="11">The sequence shown here is derived from an EMBL/GenBank/DDBJ whole genome shotgun (WGS) entry which is preliminary data.</text>
</comment>
<organism evidence="11 12">
    <name type="scientific">Candidatus Iainarchaeum sp</name>
    <dbReference type="NCBI Taxonomy" id="3101447"/>
    <lineage>
        <taxon>Archaea</taxon>
        <taxon>Candidatus Iainarchaeota</taxon>
        <taxon>Candidatus Iainarchaeia</taxon>
        <taxon>Candidatus Iainarchaeales</taxon>
        <taxon>Candidatus Iainarchaeaceae</taxon>
        <taxon>Candidatus Iainarchaeum</taxon>
    </lineage>
</organism>
<protein>
    <recommendedName>
        <fullName evidence="4 9">Translation initiation factor 2 subunit beta</fullName>
    </recommendedName>
    <alternativeName>
        <fullName evidence="7 9">aIF2-beta</fullName>
    </alternativeName>
    <alternativeName>
        <fullName evidence="8 9">eIF-2-beta</fullName>
    </alternativeName>
</protein>
<dbReference type="SUPFAM" id="SSF75689">
    <property type="entry name" value="Zinc-binding domain of translation initiation factor 2 beta"/>
    <property type="match status" value="1"/>
</dbReference>
<evidence type="ECO:0000256" key="9">
    <source>
        <dbReference type="HAMAP-Rule" id="MF_00232"/>
    </source>
</evidence>
<evidence type="ECO:0000256" key="5">
    <source>
        <dbReference type="ARBA" id="ARBA00022540"/>
    </source>
</evidence>
<dbReference type="PANTHER" id="PTHR23001:SF3">
    <property type="entry name" value="EUKARYOTIC TRANSLATION INITIATION FACTOR 2 SUBUNIT 2"/>
    <property type="match status" value="1"/>
</dbReference>
<evidence type="ECO:0000259" key="10">
    <source>
        <dbReference type="SMART" id="SM00653"/>
    </source>
</evidence>
<comment type="subunit">
    <text evidence="3 9">Heterotrimer composed of an alpha, a beta and a gamma chain.</text>
</comment>
<evidence type="ECO:0000256" key="2">
    <source>
        <dbReference type="ARBA" id="ARBA00010397"/>
    </source>
</evidence>
<dbReference type="InterPro" id="IPR004458">
    <property type="entry name" value="TIF2_bsu_arc"/>
</dbReference>
<sequence length="133" mass="15333">MKYEEMLERAYKSMPEKTLKRERFEMPKVQCFVQGNRTVVNNFSKILSTINRDEKHALKYITKQLATAASIDAGRLVLKGVFRQEQIQRIIDDYIKTFVLCTECGRPDTKIIEQKGVKMLKCTACGAIAPLRD</sequence>
<evidence type="ECO:0000256" key="6">
    <source>
        <dbReference type="ARBA" id="ARBA00022917"/>
    </source>
</evidence>
<dbReference type="NCBIfam" id="NF003067">
    <property type="entry name" value="PRK03988.1"/>
    <property type="match status" value="1"/>
</dbReference>
<dbReference type="Pfam" id="PF01873">
    <property type="entry name" value="eIF-5_eIF-2B"/>
    <property type="match status" value="1"/>
</dbReference>
<dbReference type="GO" id="GO:0003743">
    <property type="term" value="F:translation initiation factor activity"/>
    <property type="evidence" value="ECO:0007669"/>
    <property type="project" value="UniProtKB-UniRule"/>
</dbReference>
<keyword evidence="5 9" id="KW-0396">Initiation factor</keyword>
<dbReference type="NCBIfam" id="TIGR00311">
    <property type="entry name" value="aIF-2beta"/>
    <property type="match status" value="1"/>
</dbReference>
<dbReference type="Proteomes" id="UP000277633">
    <property type="component" value="Unassembled WGS sequence"/>
</dbReference>
<dbReference type="AlphaFoldDB" id="A0A497JIJ2"/>
<dbReference type="HAMAP" id="MF_00232">
    <property type="entry name" value="eIF_2_beta"/>
    <property type="match status" value="1"/>
</dbReference>
<evidence type="ECO:0000256" key="3">
    <source>
        <dbReference type="ARBA" id="ARBA00011243"/>
    </source>
</evidence>
<evidence type="ECO:0000256" key="8">
    <source>
        <dbReference type="ARBA" id="ARBA00032408"/>
    </source>
</evidence>
<evidence type="ECO:0000256" key="4">
    <source>
        <dbReference type="ARBA" id="ARBA00022314"/>
    </source>
</evidence>
<name>A0A497JIJ2_9ARCH</name>
<evidence type="ECO:0000313" key="12">
    <source>
        <dbReference type="Proteomes" id="UP000277633"/>
    </source>
</evidence>
<keyword evidence="6 9" id="KW-0648">Protein biosynthesis</keyword>
<dbReference type="InterPro" id="IPR016190">
    <property type="entry name" value="Transl_init_fac_IF2/IF5_Zn-bd"/>
</dbReference>
<dbReference type="EMBL" id="QMWO01000067">
    <property type="protein sequence ID" value="RLG69550.1"/>
    <property type="molecule type" value="Genomic_DNA"/>
</dbReference>
<dbReference type="SUPFAM" id="SSF100966">
    <property type="entry name" value="Translation initiation factor 2 beta, aIF2beta, N-terminal domain"/>
    <property type="match status" value="1"/>
</dbReference>
<dbReference type="InterPro" id="IPR002735">
    <property type="entry name" value="Transl_init_fac_IF2/IF5_dom"/>
</dbReference>
<comment type="function">
    <text evidence="1 9">eIF-2 functions in the early steps of protein synthesis by forming a ternary complex with GTP and initiator tRNA.</text>
</comment>
<dbReference type="SMART" id="SM00653">
    <property type="entry name" value="eIF2B_5"/>
    <property type="match status" value="1"/>
</dbReference>
<dbReference type="PANTHER" id="PTHR23001">
    <property type="entry name" value="EUKARYOTIC TRANSLATION INITIATION FACTOR"/>
    <property type="match status" value="1"/>
</dbReference>
<evidence type="ECO:0000256" key="7">
    <source>
        <dbReference type="ARBA" id="ARBA00031466"/>
    </source>
</evidence>
<dbReference type="Gene3D" id="3.30.30.170">
    <property type="match status" value="1"/>
</dbReference>
<dbReference type="InterPro" id="IPR045196">
    <property type="entry name" value="IF2/IF5"/>
</dbReference>
<gene>
    <name evidence="9" type="primary">eif2b</name>
    <name evidence="11" type="ORF">DRO07_02100</name>
</gene>
<accession>A0A497JIJ2</accession>